<gene>
    <name evidence="2" type="ORF">GYMLUDRAFT_51325</name>
</gene>
<keyword evidence="1" id="KW-0812">Transmembrane</keyword>
<sequence length="216" mass="23590">MTLFCIIRVAAFIMRAVSLNIESAGENLGLFIATEVLLQTGFFGLLYSIYTLVVDRLELCGSSPLPIPIIGRLLELFKKRRLFRIALIIPVALSIASINIISNDPTSSNGAALRKGAALLFLVLTALQVLQTVVLIRAEREGQDTLRYYSSSFGAKHASLIFGLIAILLLIREVFSVATISNLAQANNEHFWYPLVALPELLCATLYTIPGVIPSV</sequence>
<dbReference type="Proteomes" id="UP000053593">
    <property type="component" value="Unassembled WGS sequence"/>
</dbReference>
<name>A0A0D0BXP5_9AGAR</name>
<protein>
    <submittedName>
        <fullName evidence="2">Uncharacterized protein</fullName>
    </submittedName>
</protein>
<proteinExistence type="predicted"/>
<dbReference type="OrthoDB" id="5389493at2759"/>
<evidence type="ECO:0000313" key="2">
    <source>
        <dbReference type="EMBL" id="KIK50247.1"/>
    </source>
</evidence>
<feature type="transmembrane region" description="Helical" evidence="1">
    <location>
        <begin position="148"/>
        <end position="171"/>
    </location>
</feature>
<dbReference type="AlphaFoldDB" id="A0A0D0BXP5"/>
<evidence type="ECO:0000313" key="3">
    <source>
        <dbReference type="Proteomes" id="UP000053593"/>
    </source>
</evidence>
<reference evidence="2 3" key="1">
    <citation type="submission" date="2014-04" db="EMBL/GenBank/DDBJ databases">
        <title>Evolutionary Origins and Diversification of the Mycorrhizal Mutualists.</title>
        <authorList>
            <consortium name="DOE Joint Genome Institute"/>
            <consortium name="Mycorrhizal Genomics Consortium"/>
            <person name="Kohler A."/>
            <person name="Kuo A."/>
            <person name="Nagy L.G."/>
            <person name="Floudas D."/>
            <person name="Copeland A."/>
            <person name="Barry K.W."/>
            <person name="Cichocki N."/>
            <person name="Veneault-Fourrey C."/>
            <person name="LaButti K."/>
            <person name="Lindquist E.A."/>
            <person name="Lipzen A."/>
            <person name="Lundell T."/>
            <person name="Morin E."/>
            <person name="Murat C."/>
            <person name="Riley R."/>
            <person name="Ohm R."/>
            <person name="Sun H."/>
            <person name="Tunlid A."/>
            <person name="Henrissat B."/>
            <person name="Grigoriev I.V."/>
            <person name="Hibbett D.S."/>
            <person name="Martin F."/>
        </authorList>
    </citation>
    <scope>NUCLEOTIDE SEQUENCE [LARGE SCALE GENOMIC DNA]</scope>
    <source>
        <strain evidence="2 3">FD-317 M1</strain>
    </source>
</reference>
<feature type="transmembrane region" description="Helical" evidence="1">
    <location>
        <begin position="191"/>
        <end position="213"/>
    </location>
</feature>
<dbReference type="HOGENOM" id="CLU_092145_0_0_1"/>
<keyword evidence="1" id="KW-1133">Transmembrane helix</keyword>
<evidence type="ECO:0000256" key="1">
    <source>
        <dbReference type="SAM" id="Phobius"/>
    </source>
</evidence>
<dbReference type="EMBL" id="KN834915">
    <property type="protein sequence ID" value="KIK50247.1"/>
    <property type="molecule type" value="Genomic_DNA"/>
</dbReference>
<accession>A0A0D0BXP5</accession>
<keyword evidence="3" id="KW-1185">Reference proteome</keyword>
<feature type="transmembrane region" description="Helical" evidence="1">
    <location>
        <begin position="116"/>
        <end position="136"/>
    </location>
</feature>
<keyword evidence="1" id="KW-0472">Membrane</keyword>
<organism evidence="2 3">
    <name type="scientific">Collybiopsis luxurians FD-317 M1</name>
    <dbReference type="NCBI Taxonomy" id="944289"/>
    <lineage>
        <taxon>Eukaryota</taxon>
        <taxon>Fungi</taxon>
        <taxon>Dikarya</taxon>
        <taxon>Basidiomycota</taxon>
        <taxon>Agaricomycotina</taxon>
        <taxon>Agaricomycetes</taxon>
        <taxon>Agaricomycetidae</taxon>
        <taxon>Agaricales</taxon>
        <taxon>Marasmiineae</taxon>
        <taxon>Omphalotaceae</taxon>
        <taxon>Collybiopsis</taxon>
        <taxon>Collybiopsis luxurians</taxon>
    </lineage>
</organism>
<feature type="transmembrane region" description="Helical" evidence="1">
    <location>
        <begin position="82"/>
        <end position="101"/>
    </location>
</feature>